<dbReference type="PROSITE" id="PS50157">
    <property type="entry name" value="ZINC_FINGER_C2H2_2"/>
    <property type="match status" value="1"/>
</dbReference>
<keyword evidence="4" id="KW-1185">Reference proteome</keyword>
<dbReference type="OrthoDB" id="8922241at2759"/>
<evidence type="ECO:0000256" key="1">
    <source>
        <dbReference type="PROSITE-ProRule" id="PRU00042"/>
    </source>
</evidence>
<evidence type="ECO:0000259" key="2">
    <source>
        <dbReference type="PROSITE" id="PS50157"/>
    </source>
</evidence>
<protein>
    <recommendedName>
        <fullName evidence="2">C2H2-type domain-containing protein</fullName>
    </recommendedName>
</protein>
<sequence>MVSCNECNETFDIAELLRDHIQKMHKCLLCMLCRSGPFTPGGLVMHTRAKHSKSSWKVLYTCRTCNFFTATPERMREHYRTSSVHKCCDTCEEPYYDLPRPKSQRVMYHENFASLRLCEACGRRTLPRKVAVSDEAGSDGALEEAIELGTGDDLETTVGGYY</sequence>
<feature type="domain" description="C2H2-type" evidence="2">
    <location>
        <begin position="2"/>
        <end position="25"/>
    </location>
</feature>
<keyword evidence="1" id="KW-0863">Zinc-finger</keyword>
<gene>
    <name evidence="3" type="ORF">PHLGIDRAFT_10439</name>
</gene>
<dbReference type="PROSITE" id="PS00028">
    <property type="entry name" value="ZINC_FINGER_C2H2_1"/>
    <property type="match status" value="1"/>
</dbReference>
<reference evidence="3 4" key="1">
    <citation type="journal article" date="2014" name="PLoS Genet.">
        <title>Analysis of the Phlebiopsis gigantea genome, transcriptome and secretome provides insight into its pioneer colonization strategies of wood.</title>
        <authorList>
            <person name="Hori C."/>
            <person name="Ishida T."/>
            <person name="Igarashi K."/>
            <person name="Samejima M."/>
            <person name="Suzuki H."/>
            <person name="Master E."/>
            <person name="Ferreira P."/>
            <person name="Ruiz-Duenas F.J."/>
            <person name="Held B."/>
            <person name="Canessa P."/>
            <person name="Larrondo L.F."/>
            <person name="Schmoll M."/>
            <person name="Druzhinina I.S."/>
            <person name="Kubicek C.P."/>
            <person name="Gaskell J.A."/>
            <person name="Kersten P."/>
            <person name="St John F."/>
            <person name="Glasner J."/>
            <person name="Sabat G."/>
            <person name="Splinter BonDurant S."/>
            <person name="Syed K."/>
            <person name="Yadav J."/>
            <person name="Mgbeahuruike A.C."/>
            <person name="Kovalchuk A."/>
            <person name="Asiegbu F.O."/>
            <person name="Lackner G."/>
            <person name="Hoffmeister D."/>
            <person name="Rencoret J."/>
            <person name="Gutierrez A."/>
            <person name="Sun H."/>
            <person name="Lindquist E."/>
            <person name="Barry K."/>
            <person name="Riley R."/>
            <person name="Grigoriev I.V."/>
            <person name="Henrissat B."/>
            <person name="Kues U."/>
            <person name="Berka R.M."/>
            <person name="Martinez A.T."/>
            <person name="Covert S.F."/>
            <person name="Blanchette R.A."/>
            <person name="Cullen D."/>
        </authorList>
    </citation>
    <scope>NUCLEOTIDE SEQUENCE [LARGE SCALE GENOMIC DNA]</scope>
    <source>
        <strain evidence="3 4">11061_1 CR5-6</strain>
    </source>
</reference>
<evidence type="ECO:0000313" key="3">
    <source>
        <dbReference type="EMBL" id="KIP11925.1"/>
    </source>
</evidence>
<dbReference type="Proteomes" id="UP000053257">
    <property type="component" value="Unassembled WGS sequence"/>
</dbReference>
<dbReference type="EMBL" id="KN840443">
    <property type="protein sequence ID" value="KIP11925.1"/>
    <property type="molecule type" value="Genomic_DNA"/>
</dbReference>
<keyword evidence="1" id="KW-0862">Zinc</keyword>
<organism evidence="3 4">
    <name type="scientific">Phlebiopsis gigantea (strain 11061_1 CR5-6)</name>
    <name type="common">White-rot fungus</name>
    <name type="synonym">Peniophora gigantea</name>
    <dbReference type="NCBI Taxonomy" id="745531"/>
    <lineage>
        <taxon>Eukaryota</taxon>
        <taxon>Fungi</taxon>
        <taxon>Dikarya</taxon>
        <taxon>Basidiomycota</taxon>
        <taxon>Agaricomycotina</taxon>
        <taxon>Agaricomycetes</taxon>
        <taxon>Polyporales</taxon>
        <taxon>Phanerochaetaceae</taxon>
        <taxon>Phlebiopsis</taxon>
    </lineage>
</organism>
<dbReference type="InterPro" id="IPR013087">
    <property type="entry name" value="Znf_C2H2_type"/>
</dbReference>
<accession>A0A0C3SFE1</accession>
<dbReference type="HOGENOM" id="CLU_1636004_0_0_1"/>
<name>A0A0C3SFE1_PHLG1</name>
<proteinExistence type="predicted"/>
<evidence type="ECO:0000313" key="4">
    <source>
        <dbReference type="Proteomes" id="UP000053257"/>
    </source>
</evidence>
<dbReference type="AlphaFoldDB" id="A0A0C3SFE1"/>
<keyword evidence="1" id="KW-0479">Metal-binding</keyword>
<dbReference type="GO" id="GO:0008270">
    <property type="term" value="F:zinc ion binding"/>
    <property type="evidence" value="ECO:0007669"/>
    <property type="project" value="UniProtKB-KW"/>
</dbReference>
<dbReference type="SMART" id="SM00355">
    <property type="entry name" value="ZnF_C2H2"/>
    <property type="match status" value="3"/>
</dbReference>